<dbReference type="AlphaFoldDB" id="A0A5B7D5M0"/>
<organism evidence="1 2">
    <name type="scientific">Portunus trituberculatus</name>
    <name type="common">Swimming crab</name>
    <name type="synonym">Neptunus trituberculatus</name>
    <dbReference type="NCBI Taxonomy" id="210409"/>
    <lineage>
        <taxon>Eukaryota</taxon>
        <taxon>Metazoa</taxon>
        <taxon>Ecdysozoa</taxon>
        <taxon>Arthropoda</taxon>
        <taxon>Crustacea</taxon>
        <taxon>Multicrustacea</taxon>
        <taxon>Malacostraca</taxon>
        <taxon>Eumalacostraca</taxon>
        <taxon>Eucarida</taxon>
        <taxon>Decapoda</taxon>
        <taxon>Pleocyemata</taxon>
        <taxon>Brachyura</taxon>
        <taxon>Eubrachyura</taxon>
        <taxon>Portunoidea</taxon>
        <taxon>Portunidae</taxon>
        <taxon>Portuninae</taxon>
        <taxon>Portunus</taxon>
    </lineage>
</organism>
<name>A0A5B7D5M0_PORTR</name>
<gene>
    <name evidence="1" type="ORF">E2C01_008841</name>
</gene>
<proteinExistence type="predicted"/>
<reference evidence="1 2" key="1">
    <citation type="submission" date="2019-05" db="EMBL/GenBank/DDBJ databases">
        <title>Another draft genome of Portunus trituberculatus and its Hox gene families provides insights of decapod evolution.</title>
        <authorList>
            <person name="Jeong J.-H."/>
            <person name="Song I."/>
            <person name="Kim S."/>
            <person name="Choi T."/>
            <person name="Kim D."/>
            <person name="Ryu S."/>
            <person name="Kim W."/>
        </authorList>
    </citation>
    <scope>NUCLEOTIDE SEQUENCE [LARGE SCALE GENOMIC DNA]</scope>
    <source>
        <tissue evidence="1">Muscle</tissue>
    </source>
</reference>
<sequence length="89" mass="9370">MTPPFLASYLVDVSLTGGAGGLSSSSDMLKGGKGWPNVLNLAAYIDIQNNKFPSGSSTSPRVLFLLFFGFESQTSDLRVKLGKGQDPGN</sequence>
<evidence type="ECO:0000313" key="1">
    <source>
        <dbReference type="EMBL" id="MPC16033.1"/>
    </source>
</evidence>
<dbReference type="Proteomes" id="UP000324222">
    <property type="component" value="Unassembled WGS sequence"/>
</dbReference>
<keyword evidence="2" id="KW-1185">Reference proteome</keyword>
<protein>
    <submittedName>
        <fullName evidence="1">Uncharacterized protein</fullName>
    </submittedName>
</protein>
<comment type="caution">
    <text evidence="1">The sequence shown here is derived from an EMBL/GenBank/DDBJ whole genome shotgun (WGS) entry which is preliminary data.</text>
</comment>
<dbReference type="EMBL" id="VSRR010000472">
    <property type="protein sequence ID" value="MPC16033.1"/>
    <property type="molecule type" value="Genomic_DNA"/>
</dbReference>
<evidence type="ECO:0000313" key="2">
    <source>
        <dbReference type="Proteomes" id="UP000324222"/>
    </source>
</evidence>
<accession>A0A5B7D5M0</accession>